<feature type="chain" id="PRO_5016391842" evidence="1">
    <location>
        <begin position="23"/>
        <end position="226"/>
    </location>
</feature>
<proteinExistence type="predicted"/>
<dbReference type="Pfam" id="PF12867">
    <property type="entry name" value="DinB_2"/>
    <property type="match status" value="1"/>
</dbReference>
<dbReference type="Gene3D" id="1.20.120.450">
    <property type="entry name" value="dinb family like domain"/>
    <property type="match status" value="1"/>
</dbReference>
<name>A0A316HH35_9SPHI</name>
<evidence type="ECO:0000256" key="1">
    <source>
        <dbReference type="SAM" id="SignalP"/>
    </source>
</evidence>
<protein>
    <submittedName>
        <fullName evidence="3">DinB family protein</fullName>
    </submittedName>
</protein>
<feature type="domain" description="DinB-like" evidence="2">
    <location>
        <begin position="59"/>
        <end position="214"/>
    </location>
</feature>
<keyword evidence="1" id="KW-0732">Signal</keyword>
<comment type="caution">
    <text evidence="3">The sequence shown here is derived from an EMBL/GenBank/DDBJ whole genome shotgun (WGS) entry which is preliminary data.</text>
</comment>
<evidence type="ECO:0000259" key="2">
    <source>
        <dbReference type="Pfam" id="PF12867"/>
    </source>
</evidence>
<sequence>MKKKTFGVLLPLLGLSLYNSHARPKMINQQQHTVMIAAPTTSKQVELTPKERAYAVDLLTQTESAVFASVEGLTEAQLQFKSATDRWSIAECIKHIAAAEKNLWELVDASLKQPANPEKRAGIQFTDEQLIKAVEDRSHKSKTFAALEPENSPYKTTKEALAAFKENREKLIAFVKKTPDDLRNHVSVLPIGTYDAYQFILLIPAHTNRHTQQIAEVKADAGFPKS</sequence>
<evidence type="ECO:0000313" key="4">
    <source>
        <dbReference type="Proteomes" id="UP000245678"/>
    </source>
</evidence>
<dbReference type="AlphaFoldDB" id="A0A316HH35"/>
<organism evidence="3 4">
    <name type="scientific">Mucilaginibacter oryzae</name>
    <dbReference type="NCBI Taxonomy" id="468058"/>
    <lineage>
        <taxon>Bacteria</taxon>
        <taxon>Pseudomonadati</taxon>
        <taxon>Bacteroidota</taxon>
        <taxon>Sphingobacteriia</taxon>
        <taxon>Sphingobacteriales</taxon>
        <taxon>Sphingobacteriaceae</taxon>
        <taxon>Mucilaginibacter</taxon>
    </lineage>
</organism>
<keyword evidence="4" id="KW-1185">Reference proteome</keyword>
<gene>
    <name evidence="3" type="ORF">LX99_00306</name>
</gene>
<dbReference type="EMBL" id="QGHA01000001">
    <property type="protein sequence ID" value="PWK79846.1"/>
    <property type="molecule type" value="Genomic_DNA"/>
</dbReference>
<accession>A0A316HH35</accession>
<feature type="signal peptide" evidence="1">
    <location>
        <begin position="1"/>
        <end position="22"/>
    </location>
</feature>
<dbReference type="RefSeq" id="WP_109605785.1">
    <property type="nucleotide sequence ID" value="NZ_QGHA01000001.1"/>
</dbReference>
<dbReference type="InterPro" id="IPR034660">
    <property type="entry name" value="DinB/YfiT-like"/>
</dbReference>
<dbReference type="SUPFAM" id="SSF109854">
    <property type="entry name" value="DinB/YfiT-like putative metalloenzymes"/>
    <property type="match status" value="1"/>
</dbReference>
<dbReference type="Proteomes" id="UP000245678">
    <property type="component" value="Unassembled WGS sequence"/>
</dbReference>
<evidence type="ECO:0000313" key="3">
    <source>
        <dbReference type="EMBL" id="PWK79846.1"/>
    </source>
</evidence>
<dbReference type="InterPro" id="IPR024775">
    <property type="entry name" value="DinB-like"/>
</dbReference>
<reference evidence="3 4" key="1">
    <citation type="submission" date="2018-05" db="EMBL/GenBank/DDBJ databases">
        <title>Genomic Encyclopedia of Archaeal and Bacterial Type Strains, Phase II (KMG-II): from individual species to whole genera.</title>
        <authorList>
            <person name="Goeker M."/>
        </authorList>
    </citation>
    <scope>NUCLEOTIDE SEQUENCE [LARGE SCALE GENOMIC DNA]</scope>
    <source>
        <strain evidence="3 4">DSM 19975</strain>
    </source>
</reference>